<feature type="transmembrane region" description="Helical" evidence="2">
    <location>
        <begin position="64"/>
        <end position="89"/>
    </location>
</feature>
<feature type="transmembrane region" description="Helical" evidence="2">
    <location>
        <begin position="21"/>
        <end position="44"/>
    </location>
</feature>
<keyword evidence="2" id="KW-1133">Transmembrane helix</keyword>
<evidence type="ECO:0000256" key="1">
    <source>
        <dbReference type="SAM" id="MobiDB-lite"/>
    </source>
</evidence>
<dbReference type="PANTHER" id="PTHR33306">
    <property type="entry name" value="EXPRESSED PROTEIN-RELATED-RELATED"/>
    <property type="match status" value="1"/>
</dbReference>
<feature type="region of interest" description="Disordered" evidence="1">
    <location>
        <begin position="1"/>
        <end position="25"/>
    </location>
</feature>
<dbReference type="Proteomes" id="UP001172457">
    <property type="component" value="Chromosome 4"/>
</dbReference>
<gene>
    <name evidence="3" type="ORF">OSB04_014161</name>
</gene>
<proteinExistence type="predicted"/>
<feature type="compositionally biased region" description="Polar residues" evidence="1">
    <location>
        <begin position="13"/>
        <end position="25"/>
    </location>
</feature>
<organism evidence="3 4">
    <name type="scientific">Centaurea solstitialis</name>
    <name type="common">yellow star-thistle</name>
    <dbReference type="NCBI Taxonomy" id="347529"/>
    <lineage>
        <taxon>Eukaryota</taxon>
        <taxon>Viridiplantae</taxon>
        <taxon>Streptophyta</taxon>
        <taxon>Embryophyta</taxon>
        <taxon>Tracheophyta</taxon>
        <taxon>Spermatophyta</taxon>
        <taxon>Magnoliopsida</taxon>
        <taxon>eudicotyledons</taxon>
        <taxon>Gunneridae</taxon>
        <taxon>Pentapetalae</taxon>
        <taxon>asterids</taxon>
        <taxon>campanulids</taxon>
        <taxon>Asterales</taxon>
        <taxon>Asteraceae</taxon>
        <taxon>Carduoideae</taxon>
        <taxon>Cardueae</taxon>
        <taxon>Centaureinae</taxon>
        <taxon>Centaurea</taxon>
    </lineage>
</organism>
<evidence type="ECO:0000313" key="3">
    <source>
        <dbReference type="EMBL" id="KAJ9550116.1"/>
    </source>
</evidence>
<evidence type="ECO:0008006" key="5">
    <source>
        <dbReference type="Google" id="ProtNLM"/>
    </source>
</evidence>
<keyword evidence="2" id="KW-0472">Membrane</keyword>
<evidence type="ECO:0000256" key="2">
    <source>
        <dbReference type="SAM" id="Phobius"/>
    </source>
</evidence>
<feature type="compositionally biased region" description="Basic and acidic residues" evidence="1">
    <location>
        <begin position="1"/>
        <end position="12"/>
    </location>
</feature>
<protein>
    <recommendedName>
        <fullName evidence="5">Transmembrane protein</fullName>
    </recommendedName>
</protein>
<evidence type="ECO:0000313" key="4">
    <source>
        <dbReference type="Proteomes" id="UP001172457"/>
    </source>
</evidence>
<comment type="caution">
    <text evidence="3">The sequence shown here is derived from an EMBL/GenBank/DDBJ whole genome shotgun (WGS) entry which is preliminary data.</text>
</comment>
<name>A0AA38WIX6_9ASTR</name>
<dbReference type="AlphaFoldDB" id="A0AA38WIX6"/>
<sequence length="110" mass="12495">MDRFDLSERSLESRQGSRSHTFSSISLPPLPLVVIFAIVVFLLSLSQYSSFKSWSSNIGINLQLLVLLTPVILIFFLSSSWITDGRWFAFGSRKRKDSMNLSRVSNEYGT</sequence>
<dbReference type="PANTHER" id="PTHR33306:SF40">
    <property type="entry name" value="EXPRESSED PROTEIN"/>
    <property type="match status" value="1"/>
</dbReference>
<dbReference type="EMBL" id="JARYMX010000004">
    <property type="protein sequence ID" value="KAJ9550116.1"/>
    <property type="molecule type" value="Genomic_DNA"/>
</dbReference>
<accession>A0AA38WIX6</accession>
<reference evidence="3" key="1">
    <citation type="submission" date="2023-03" db="EMBL/GenBank/DDBJ databases">
        <title>Chromosome-scale reference genome and RAD-based genetic map of yellow starthistle (Centaurea solstitialis) reveal putative structural variation and QTLs associated with invader traits.</title>
        <authorList>
            <person name="Reatini B."/>
            <person name="Cang F.A."/>
            <person name="Jiang Q."/>
            <person name="Mckibben M.T.W."/>
            <person name="Barker M.S."/>
            <person name="Rieseberg L.H."/>
            <person name="Dlugosch K.M."/>
        </authorList>
    </citation>
    <scope>NUCLEOTIDE SEQUENCE</scope>
    <source>
        <strain evidence="3">CAN-66</strain>
        <tissue evidence="3">Leaf</tissue>
    </source>
</reference>
<keyword evidence="4" id="KW-1185">Reference proteome</keyword>
<keyword evidence="2" id="KW-0812">Transmembrane</keyword>